<sequence>DHPFLDWIPLREEFLCELLKLERSNSELVCTACFSRIGPSYYRCAECFDARIFCKGCIVAIHASNPFHWINKWNGSFFVRVSLRSLDLLIQLGHPPGEICDNPSKRFKVDFVVLDTNGIQPVLLVFCECHKGQAWHIQLLQARLFPATSKTPHTVATFRLLHTFQLQSFLSKVSPYEYYSTLRRLTDNTGEDDRYKQFLHMVREWRHLKMMKRAGRGHIVNGIATATQGQCAVLCPACPHPGINLPPDYQNAPNNWIYRMFQAKDANFRMKRFNVSNATVDPNLNRGCAYLVSNEPYQDFLSKVNNNENVQEETSDCNNHDAIKSASSRGGKGVATTGIAAVECARHDMKRPASVTTLLKGERYIHMDYAFLSSLSQNTPVQVVESYDIACQWAKKIRVRVTEYSPWFTIDLLDTHDITYLVPKWHLAAHRDSCRTAFSFNFTPGVGRTDGEAPERGWAAINEIAVSAKEMGPGSWSDTLDDYLGDYNWRKVAAMRSYL</sequence>
<dbReference type="EMBL" id="ML209466">
    <property type="protein sequence ID" value="TFK58299.1"/>
    <property type="molecule type" value="Genomic_DNA"/>
</dbReference>
<proteinExistence type="predicted"/>
<reference evidence="1 2" key="1">
    <citation type="journal article" date="2019" name="Nat. Ecol. Evol.">
        <title>Megaphylogeny resolves global patterns of mushroom evolution.</title>
        <authorList>
            <person name="Varga T."/>
            <person name="Krizsan K."/>
            <person name="Foldi C."/>
            <person name="Dima B."/>
            <person name="Sanchez-Garcia M."/>
            <person name="Sanchez-Ramirez S."/>
            <person name="Szollosi G.J."/>
            <person name="Szarkandi J.G."/>
            <person name="Papp V."/>
            <person name="Albert L."/>
            <person name="Andreopoulos W."/>
            <person name="Angelini C."/>
            <person name="Antonin V."/>
            <person name="Barry K.W."/>
            <person name="Bougher N.L."/>
            <person name="Buchanan P."/>
            <person name="Buyck B."/>
            <person name="Bense V."/>
            <person name="Catcheside P."/>
            <person name="Chovatia M."/>
            <person name="Cooper J."/>
            <person name="Damon W."/>
            <person name="Desjardin D."/>
            <person name="Finy P."/>
            <person name="Geml J."/>
            <person name="Haridas S."/>
            <person name="Hughes K."/>
            <person name="Justo A."/>
            <person name="Karasinski D."/>
            <person name="Kautmanova I."/>
            <person name="Kiss B."/>
            <person name="Kocsube S."/>
            <person name="Kotiranta H."/>
            <person name="LaButti K.M."/>
            <person name="Lechner B.E."/>
            <person name="Liimatainen K."/>
            <person name="Lipzen A."/>
            <person name="Lukacs Z."/>
            <person name="Mihaltcheva S."/>
            <person name="Morgado L.N."/>
            <person name="Niskanen T."/>
            <person name="Noordeloos M.E."/>
            <person name="Ohm R.A."/>
            <person name="Ortiz-Santana B."/>
            <person name="Ovrebo C."/>
            <person name="Racz N."/>
            <person name="Riley R."/>
            <person name="Savchenko A."/>
            <person name="Shiryaev A."/>
            <person name="Soop K."/>
            <person name="Spirin V."/>
            <person name="Szebenyi C."/>
            <person name="Tomsovsky M."/>
            <person name="Tulloss R.E."/>
            <person name="Uehling J."/>
            <person name="Grigoriev I.V."/>
            <person name="Vagvolgyi C."/>
            <person name="Papp T."/>
            <person name="Martin F.M."/>
            <person name="Miettinen O."/>
            <person name="Hibbett D.S."/>
            <person name="Nagy L.G."/>
        </authorList>
    </citation>
    <scope>NUCLEOTIDE SEQUENCE [LARGE SCALE GENOMIC DNA]</scope>
    <source>
        <strain evidence="1 2">NL-1719</strain>
    </source>
</reference>
<accession>A0ACD2ZXZ7</accession>
<evidence type="ECO:0000313" key="2">
    <source>
        <dbReference type="Proteomes" id="UP000308600"/>
    </source>
</evidence>
<gene>
    <name evidence="1" type="ORF">BDN72DRAFT_782273</name>
</gene>
<feature type="non-terminal residue" evidence="1">
    <location>
        <position position="1"/>
    </location>
</feature>
<organism evidence="1 2">
    <name type="scientific">Pluteus cervinus</name>
    <dbReference type="NCBI Taxonomy" id="181527"/>
    <lineage>
        <taxon>Eukaryota</taxon>
        <taxon>Fungi</taxon>
        <taxon>Dikarya</taxon>
        <taxon>Basidiomycota</taxon>
        <taxon>Agaricomycotina</taxon>
        <taxon>Agaricomycetes</taxon>
        <taxon>Agaricomycetidae</taxon>
        <taxon>Agaricales</taxon>
        <taxon>Pluteineae</taxon>
        <taxon>Pluteaceae</taxon>
        <taxon>Pluteus</taxon>
    </lineage>
</organism>
<name>A0ACD2ZXZ7_9AGAR</name>
<protein>
    <submittedName>
        <fullName evidence="1">Uncharacterized protein</fullName>
    </submittedName>
</protein>
<keyword evidence="2" id="KW-1185">Reference proteome</keyword>
<dbReference type="Proteomes" id="UP000308600">
    <property type="component" value="Unassembled WGS sequence"/>
</dbReference>
<evidence type="ECO:0000313" key="1">
    <source>
        <dbReference type="EMBL" id="TFK58299.1"/>
    </source>
</evidence>